<comment type="similarity">
    <text evidence="1">Belongs to the protein disulfide isomerase family.</text>
</comment>
<dbReference type="CDD" id="cd02961">
    <property type="entry name" value="PDI_a_family"/>
    <property type="match status" value="1"/>
</dbReference>
<feature type="chain" id="PRO_5043899117" description="Thioredoxin domain-containing protein" evidence="3">
    <location>
        <begin position="17"/>
        <end position="363"/>
    </location>
</feature>
<dbReference type="InterPro" id="IPR036249">
    <property type="entry name" value="Thioredoxin-like_sf"/>
</dbReference>
<organism evidence="5 6">
    <name type="scientific">Starmerella bacillaris</name>
    <name type="common">Yeast</name>
    <name type="synonym">Candida zemplinina</name>
    <dbReference type="NCBI Taxonomy" id="1247836"/>
    <lineage>
        <taxon>Eukaryota</taxon>
        <taxon>Fungi</taxon>
        <taxon>Dikarya</taxon>
        <taxon>Ascomycota</taxon>
        <taxon>Saccharomycotina</taxon>
        <taxon>Dipodascomycetes</taxon>
        <taxon>Dipodascales</taxon>
        <taxon>Trichomonascaceae</taxon>
        <taxon>Starmerella</taxon>
    </lineage>
</organism>
<evidence type="ECO:0000256" key="1">
    <source>
        <dbReference type="ARBA" id="ARBA00006347"/>
    </source>
</evidence>
<reference evidence="5 6" key="1">
    <citation type="journal article" date="2023" name="Elife">
        <title>Identification of key yeast species and microbe-microbe interactions impacting larval growth of Drosophila in the wild.</title>
        <authorList>
            <person name="Mure A."/>
            <person name="Sugiura Y."/>
            <person name="Maeda R."/>
            <person name="Honda K."/>
            <person name="Sakurai N."/>
            <person name="Takahashi Y."/>
            <person name="Watada M."/>
            <person name="Katoh T."/>
            <person name="Gotoh A."/>
            <person name="Gotoh Y."/>
            <person name="Taniguchi I."/>
            <person name="Nakamura K."/>
            <person name="Hayashi T."/>
            <person name="Katayama T."/>
            <person name="Uemura T."/>
            <person name="Hattori Y."/>
        </authorList>
    </citation>
    <scope>NUCLEOTIDE SEQUENCE [LARGE SCALE GENOMIC DNA]</scope>
    <source>
        <strain evidence="5 6">SB-73</strain>
    </source>
</reference>
<dbReference type="InterPro" id="IPR051063">
    <property type="entry name" value="PDI"/>
</dbReference>
<dbReference type="AlphaFoldDB" id="A0AAV5REA1"/>
<dbReference type="Gene3D" id="3.40.30.10">
    <property type="entry name" value="Glutaredoxin"/>
    <property type="match status" value="1"/>
</dbReference>
<keyword evidence="2 3" id="KW-0732">Signal</keyword>
<evidence type="ECO:0000313" key="5">
    <source>
        <dbReference type="EMBL" id="GMM49695.1"/>
    </source>
</evidence>
<evidence type="ECO:0000256" key="3">
    <source>
        <dbReference type="SAM" id="SignalP"/>
    </source>
</evidence>
<evidence type="ECO:0000259" key="4">
    <source>
        <dbReference type="PROSITE" id="PS51352"/>
    </source>
</evidence>
<evidence type="ECO:0000313" key="6">
    <source>
        <dbReference type="Proteomes" id="UP001362899"/>
    </source>
</evidence>
<dbReference type="InterPro" id="IPR013766">
    <property type="entry name" value="Thioredoxin_domain"/>
</dbReference>
<dbReference type="PROSITE" id="PS51352">
    <property type="entry name" value="THIOREDOXIN_2"/>
    <property type="match status" value="1"/>
</dbReference>
<keyword evidence="6" id="KW-1185">Reference proteome</keyword>
<feature type="domain" description="Thioredoxin" evidence="4">
    <location>
        <begin position="7"/>
        <end position="122"/>
    </location>
</feature>
<dbReference type="PANTHER" id="PTHR45672:SF3">
    <property type="entry name" value="THIOREDOXIN DOMAIN-CONTAINING PROTEIN 5"/>
    <property type="match status" value="1"/>
</dbReference>
<accession>A0AAV5REA1</accession>
<name>A0AAV5REA1_STABA</name>
<gene>
    <name evidence="5" type="ORF">DASB73_006530</name>
</gene>
<proteinExistence type="inferred from homology"/>
<evidence type="ECO:0000256" key="2">
    <source>
        <dbReference type="ARBA" id="ARBA00022729"/>
    </source>
</evidence>
<sequence>MKVLYQLLLLVQLCTARLIEASDSNFHLFYDHETPIFVYFYAPWCKYCVEFSPVFEQLSSFYEHARDKIKFIKVDGDENNGISRKYKIEAFPTVLLLEGETRINVFARSIKQLEKIIREKYGVLSQPPNVEVKPGIKFDKRVDVDLMDLERFSDIIDGTKVLAFFAKENTTDLGRIIDLADEVTHYYRRQSLVKVALVDLTNPEDAKTAKELYDVDLDTNDAELRFIIPQLGNFKFNETLRLPLIHKRFHVLSDEIDILHETMGIIDIDWSLFPDYQALLDDALTKDTEYERYYREILGRAMNSTIYLNTEFVSVTDLIAMNLKYQHFKNFKIKQNILRKLLLLDTDYKKKEEQRRLLEHGEL</sequence>
<dbReference type="SUPFAM" id="SSF52833">
    <property type="entry name" value="Thioredoxin-like"/>
    <property type="match status" value="1"/>
</dbReference>
<dbReference type="Pfam" id="PF00085">
    <property type="entry name" value="Thioredoxin"/>
    <property type="match status" value="1"/>
</dbReference>
<dbReference type="Proteomes" id="UP001362899">
    <property type="component" value="Unassembled WGS sequence"/>
</dbReference>
<dbReference type="GO" id="GO:0003756">
    <property type="term" value="F:protein disulfide isomerase activity"/>
    <property type="evidence" value="ECO:0007669"/>
    <property type="project" value="TreeGrafter"/>
</dbReference>
<dbReference type="EMBL" id="BTGC01000003">
    <property type="protein sequence ID" value="GMM49695.1"/>
    <property type="molecule type" value="Genomic_DNA"/>
</dbReference>
<dbReference type="GO" id="GO:0005783">
    <property type="term" value="C:endoplasmic reticulum"/>
    <property type="evidence" value="ECO:0007669"/>
    <property type="project" value="TreeGrafter"/>
</dbReference>
<dbReference type="GO" id="GO:0006457">
    <property type="term" value="P:protein folding"/>
    <property type="evidence" value="ECO:0007669"/>
    <property type="project" value="TreeGrafter"/>
</dbReference>
<comment type="caution">
    <text evidence="5">The sequence shown here is derived from an EMBL/GenBank/DDBJ whole genome shotgun (WGS) entry which is preliminary data.</text>
</comment>
<feature type="signal peptide" evidence="3">
    <location>
        <begin position="1"/>
        <end position="16"/>
    </location>
</feature>
<protein>
    <recommendedName>
        <fullName evidence="4">Thioredoxin domain-containing protein</fullName>
    </recommendedName>
</protein>
<dbReference type="PANTHER" id="PTHR45672">
    <property type="entry name" value="PROTEIN DISULFIDE-ISOMERASE C17H9.14C-RELATED"/>
    <property type="match status" value="1"/>
</dbReference>